<dbReference type="EMBL" id="BKCJ010001595">
    <property type="protein sequence ID" value="GEU42626.1"/>
    <property type="molecule type" value="Genomic_DNA"/>
</dbReference>
<dbReference type="Gene3D" id="3.10.10.10">
    <property type="entry name" value="HIV Type 1 Reverse Transcriptase, subunit A, domain 1"/>
    <property type="match status" value="1"/>
</dbReference>
<name>A0A6L2K005_TANCI</name>
<dbReference type="InterPro" id="IPR050951">
    <property type="entry name" value="Retrovirus_Pol_polyprotein"/>
</dbReference>
<dbReference type="GO" id="GO:0003824">
    <property type="term" value="F:catalytic activity"/>
    <property type="evidence" value="ECO:0007669"/>
    <property type="project" value="UniProtKB-KW"/>
</dbReference>
<dbReference type="AlphaFoldDB" id="A0A6L2K005"/>
<dbReference type="PANTHER" id="PTHR37984:SF5">
    <property type="entry name" value="PROTEIN NYNRIN-LIKE"/>
    <property type="match status" value="1"/>
</dbReference>
<dbReference type="Gene3D" id="3.30.70.270">
    <property type="match status" value="2"/>
</dbReference>
<dbReference type="SUPFAM" id="SSF56672">
    <property type="entry name" value="DNA/RNA polymerases"/>
    <property type="match status" value="1"/>
</dbReference>
<keyword evidence="1" id="KW-0511">Multifunctional enzyme</keyword>
<feature type="domain" description="Reverse transcriptase/retrotransposon-derived protein RNase H-like" evidence="3">
    <location>
        <begin position="401"/>
        <end position="472"/>
    </location>
</feature>
<proteinExistence type="predicted"/>
<dbReference type="PANTHER" id="PTHR37984">
    <property type="entry name" value="PROTEIN CBG26694"/>
    <property type="match status" value="1"/>
</dbReference>
<comment type="caution">
    <text evidence="4">The sequence shown here is derived from an EMBL/GenBank/DDBJ whole genome shotgun (WGS) entry which is preliminary data.</text>
</comment>
<evidence type="ECO:0000259" key="3">
    <source>
        <dbReference type="Pfam" id="PF17919"/>
    </source>
</evidence>
<dbReference type="InterPro" id="IPR043502">
    <property type="entry name" value="DNA/RNA_pol_sf"/>
</dbReference>
<dbReference type="InterPro" id="IPR041577">
    <property type="entry name" value="RT_RNaseH_2"/>
</dbReference>
<dbReference type="SUPFAM" id="SSF53098">
    <property type="entry name" value="Ribonuclease H-like"/>
    <property type="match status" value="1"/>
</dbReference>
<feature type="region of interest" description="Disordered" evidence="2">
    <location>
        <begin position="1"/>
        <end position="82"/>
    </location>
</feature>
<dbReference type="InterPro" id="IPR043128">
    <property type="entry name" value="Rev_trsase/Diguanyl_cyclase"/>
</dbReference>
<feature type="compositionally biased region" description="Basic and acidic residues" evidence="2">
    <location>
        <begin position="52"/>
        <end position="73"/>
    </location>
</feature>
<organism evidence="4">
    <name type="scientific">Tanacetum cinerariifolium</name>
    <name type="common">Dalmatian daisy</name>
    <name type="synonym">Chrysanthemum cinerariifolium</name>
    <dbReference type="NCBI Taxonomy" id="118510"/>
    <lineage>
        <taxon>Eukaryota</taxon>
        <taxon>Viridiplantae</taxon>
        <taxon>Streptophyta</taxon>
        <taxon>Embryophyta</taxon>
        <taxon>Tracheophyta</taxon>
        <taxon>Spermatophyta</taxon>
        <taxon>Magnoliopsida</taxon>
        <taxon>eudicotyledons</taxon>
        <taxon>Gunneridae</taxon>
        <taxon>Pentapetalae</taxon>
        <taxon>asterids</taxon>
        <taxon>campanulids</taxon>
        <taxon>Asterales</taxon>
        <taxon>Asteraceae</taxon>
        <taxon>Asteroideae</taxon>
        <taxon>Anthemideae</taxon>
        <taxon>Anthemidinae</taxon>
        <taxon>Tanacetum</taxon>
    </lineage>
</organism>
<gene>
    <name evidence="4" type="ORF">Tci_014604</name>
</gene>
<evidence type="ECO:0000313" key="4">
    <source>
        <dbReference type="EMBL" id="GEU42626.1"/>
    </source>
</evidence>
<dbReference type="FunFam" id="3.30.70.270:FF:000020">
    <property type="entry name" value="Transposon Tf2-6 polyprotein-like Protein"/>
    <property type="match status" value="1"/>
</dbReference>
<dbReference type="Pfam" id="PF17919">
    <property type="entry name" value="RT_RNaseH_2"/>
    <property type="match status" value="1"/>
</dbReference>
<protein>
    <recommendedName>
        <fullName evidence="3">Reverse transcriptase/retrotransposon-derived protein RNase H-like domain-containing protein</fullName>
    </recommendedName>
</protein>
<dbReference type="Gene3D" id="3.30.420.10">
    <property type="entry name" value="Ribonuclease H-like superfamily/Ribonuclease H"/>
    <property type="match status" value="1"/>
</dbReference>
<reference evidence="4" key="1">
    <citation type="journal article" date="2019" name="Sci. Rep.">
        <title>Draft genome of Tanacetum cinerariifolium, the natural source of mosquito coil.</title>
        <authorList>
            <person name="Yamashiro T."/>
            <person name="Shiraishi A."/>
            <person name="Satake H."/>
            <person name="Nakayama K."/>
        </authorList>
    </citation>
    <scope>NUCLEOTIDE SEQUENCE</scope>
</reference>
<feature type="compositionally biased region" description="Acidic residues" evidence="2">
    <location>
        <begin position="26"/>
        <end position="37"/>
    </location>
</feature>
<dbReference type="GO" id="GO:0003676">
    <property type="term" value="F:nucleic acid binding"/>
    <property type="evidence" value="ECO:0007669"/>
    <property type="project" value="InterPro"/>
</dbReference>
<dbReference type="InterPro" id="IPR012337">
    <property type="entry name" value="RNaseH-like_sf"/>
</dbReference>
<sequence>MTTREEAKSPVTKNVNSIYLARGEEERDDDNDAATGDDIEKPTGTKTGMPVKEAEKENKAENGIKTNQSEKLEKKKRPRHPALSPMGCKIWSTCPFSVSVAGGREMVTVSECKDFQWQLYRKTLTTDVMLLPLGECDMALDARKQIEWLETTKKAELMMMSIYPNTGLQLMTMEETVQAKARVEPSLQKVIDKYAEVFEVPNKLPPARSPDHIIPLLHGTLPINIRPYRHPPVQKDVIDAMIKELLKSGVIKYSQSSFASPIVMLDLRSGYSQIKMYEDDIAKKTFKTHEAIMSSCKSLEDHVQHLIAVLSKMKDHNLYAKGSKCVFGTTHVEYLRHVISAEGVATDPSKAQAMQTWPIPTTLKQLRGFFGLTGYYRRFIKNFDSISRPLTQLLKKNSFKWNGEAHESFLLLKEAMVQAPVLGLPNFHKPFIMETDASGVGLGAVLQQDGHPIAYLSKALAPKHHSLSTYEKGIVDSWTKDYHLKFIIADLKRGVARKHYVLNNNQLLRKGKLAGSTKQVKQWIKECLVCQRCKPGLSTYPRLLQPLPIPKIVWFSISMDFIEGLPKLHGCTVIFVVVDRLTKYGHFIPLSHPFTALQVAQVFLDQVFKLHGVPESIVSDRDKDEHQSKGTTILPELNKEGLLEATPVKLLDMKIVKKNNVLAMYGLVQWSNGNPQDATWELLEDIYKKYPFFDS</sequence>
<dbReference type="InterPro" id="IPR036397">
    <property type="entry name" value="RNaseH_sf"/>
</dbReference>
<accession>A0A6L2K005</accession>
<evidence type="ECO:0000256" key="1">
    <source>
        <dbReference type="ARBA" id="ARBA00023268"/>
    </source>
</evidence>
<evidence type="ECO:0000256" key="2">
    <source>
        <dbReference type="SAM" id="MobiDB-lite"/>
    </source>
</evidence>